<dbReference type="PROSITE" id="PS01175">
    <property type="entry name" value="RIBONUCLEASE_II"/>
    <property type="match status" value="1"/>
</dbReference>
<dbReference type="EC" id="3.1.13.1" evidence="8"/>
<keyword evidence="5 8" id="KW-0378">Hydrolase</keyword>
<dbReference type="SMART" id="SM00316">
    <property type="entry name" value="S1"/>
    <property type="match status" value="1"/>
</dbReference>
<dbReference type="FunFam" id="2.40.50.140:FF:000213">
    <property type="entry name" value="Ribonuclease R"/>
    <property type="match status" value="1"/>
</dbReference>
<dbReference type="PANTHER" id="PTHR23355:SF9">
    <property type="entry name" value="DIS3-LIKE EXONUCLEASE 2"/>
    <property type="match status" value="1"/>
</dbReference>
<dbReference type="InterPro" id="IPR003029">
    <property type="entry name" value="S1_domain"/>
</dbReference>
<dbReference type="AlphaFoldDB" id="A0A1V2ZXC8"/>
<evidence type="ECO:0000256" key="8">
    <source>
        <dbReference type="HAMAP-Rule" id="MF_01895"/>
    </source>
</evidence>
<feature type="compositionally biased region" description="Low complexity" evidence="10">
    <location>
        <begin position="726"/>
        <end position="738"/>
    </location>
</feature>
<feature type="compositionally biased region" description="Basic residues" evidence="10">
    <location>
        <begin position="752"/>
        <end position="768"/>
    </location>
</feature>
<dbReference type="InterPro" id="IPR040476">
    <property type="entry name" value="CSD2"/>
</dbReference>
<gene>
    <name evidence="8" type="primary">rnr</name>
    <name evidence="12" type="ORF">B1A74_09680</name>
</gene>
<dbReference type="NCBIfam" id="TIGR00358">
    <property type="entry name" value="3_prime_RNase"/>
    <property type="match status" value="1"/>
</dbReference>
<dbReference type="Pfam" id="PF00773">
    <property type="entry name" value="RNB"/>
    <property type="match status" value="1"/>
</dbReference>
<dbReference type="InterPro" id="IPR022966">
    <property type="entry name" value="RNase_II/R_CS"/>
</dbReference>
<feature type="compositionally biased region" description="Basic residues" evidence="10">
    <location>
        <begin position="904"/>
        <end position="918"/>
    </location>
</feature>
<feature type="compositionally biased region" description="Gly residues" evidence="10">
    <location>
        <begin position="891"/>
        <end position="903"/>
    </location>
</feature>
<evidence type="ECO:0000256" key="2">
    <source>
        <dbReference type="ARBA" id="ARBA00004496"/>
    </source>
</evidence>
<dbReference type="EMBL" id="MUZR01000040">
    <property type="protein sequence ID" value="OOC09661.1"/>
    <property type="molecule type" value="Genomic_DNA"/>
</dbReference>
<comment type="subcellular location">
    <subcellularLocation>
        <location evidence="2 8">Cytoplasm</location>
    </subcellularLocation>
</comment>
<evidence type="ECO:0000256" key="9">
    <source>
        <dbReference type="SAM" id="Coils"/>
    </source>
</evidence>
<dbReference type="RefSeq" id="WP_077244509.1">
    <property type="nucleotide sequence ID" value="NZ_MUZR01000040.1"/>
</dbReference>
<dbReference type="CDD" id="cd04471">
    <property type="entry name" value="S1_RNase_R"/>
    <property type="match status" value="1"/>
</dbReference>
<evidence type="ECO:0000256" key="5">
    <source>
        <dbReference type="ARBA" id="ARBA00022801"/>
    </source>
</evidence>
<dbReference type="SMART" id="SM00357">
    <property type="entry name" value="CSP"/>
    <property type="match status" value="2"/>
</dbReference>
<dbReference type="SUPFAM" id="SSF50249">
    <property type="entry name" value="Nucleic acid-binding proteins"/>
    <property type="match status" value="4"/>
</dbReference>
<dbReference type="PANTHER" id="PTHR23355">
    <property type="entry name" value="RIBONUCLEASE"/>
    <property type="match status" value="1"/>
</dbReference>
<sequence>MPGKRSKPQIDPNLEREAQKYDNPIPSREYILDLLQLEGNPLSFEEIAGRLGIEDEERLEALRRRLKAMERDGQALCNRRGAYLPVNQEDLIRGRVIGHPDGFGFLVPDEQDDDLFLSPKQMRGVFHGDRAVARVMGVDRRGRREGGIVEVLERNTTQVVGRLRIEDGVGLLTPDNKRITHEILVPPDGLGEAQDDQIVVVRIREMASRKSRLRGDVVEVLGEHMAPGMEIDIAIRAQGLPFEWPEEVTEAADKLGDSVPEKAKKGRLDLRDKPFVTIDGSDARDFDDALYCEPEGKGWRLWVAIADVSHYVEPDSALDREAVNRATSAYFPEQVIPMLPEALSNGLCSLNPDVDRLSMVCEMEIGARGALKSYRFHEGVIRSHARLIYDDVAAMLAGDEGLREQNAQVLPHVEELHRVFKALHAARNRRGAIDFDSTETQIVFGEDRKIERIVPVERTDAHRLVEECMIMANVAAARFLKKHKVPALYRNHDQPPAEKVEELREFLNGAGLSLGGGDEPTPRDYTEVLKAAKQRTDQKLIQTVLLRSLSQAVYSPELGGHFGLALDDYAHFTSPIRRYPDLLVHRGIRHVLRNGSNKGFPYTHQRMEGLGEHCSMAERRAEDATRDVEAWLKAEYMQDKVGDVFTGIVSGVTGFGLFVEIQGVYIEGLVHVSSLDNDFYHFDPKRHTLTGERAGRVFRIGDELQVQLVRVSLDDRKIDLALAGESKPAEKAAPAARPAGRKGPGGGPGAGGKKRGSARDNARRKRRARGGDAEAGGGAAAGPDAGPASDDSAPADSEGEHAAAESAPESVPELAPEPAGDDAPKKKGRRRGRRRSKPSAEEGDAAAQGAGGGASDEDSADAPEPGNERLPEAEAVPDKDGNTIPDEDATGQGGSGDGETGGKPGRRRSRRRRPASSS</sequence>
<evidence type="ECO:0000259" key="11">
    <source>
        <dbReference type="PROSITE" id="PS50126"/>
    </source>
</evidence>
<dbReference type="InterPro" id="IPR013668">
    <property type="entry name" value="RNase_R_HTH_12"/>
</dbReference>
<accession>A0A1V2ZXC8</accession>
<keyword evidence="9" id="KW-0175">Coiled coil</keyword>
<feature type="coiled-coil region" evidence="9">
    <location>
        <begin position="52"/>
        <end position="79"/>
    </location>
</feature>
<dbReference type="GO" id="GO:0005829">
    <property type="term" value="C:cytosol"/>
    <property type="evidence" value="ECO:0007669"/>
    <property type="project" value="UniProtKB-ARBA"/>
</dbReference>
<feature type="compositionally biased region" description="Gly residues" evidence="10">
    <location>
        <begin position="742"/>
        <end position="751"/>
    </location>
</feature>
<evidence type="ECO:0000256" key="7">
    <source>
        <dbReference type="ARBA" id="ARBA00022884"/>
    </source>
</evidence>
<dbReference type="GO" id="GO:0003723">
    <property type="term" value="F:RNA binding"/>
    <property type="evidence" value="ECO:0007669"/>
    <property type="project" value="UniProtKB-UniRule"/>
</dbReference>
<dbReference type="Proteomes" id="UP000189177">
    <property type="component" value="Unassembled WGS sequence"/>
</dbReference>
<name>A0A1V2ZXC8_9GAMM</name>
<dbReference type="InterPro" id="IPR001900">
    <property type="entry name" value="RNase_II/R"/>
</dbReference>
<dbReference type="PROSITE" id="PS50126">
    <property type="entry name" value="S1"/>
    <property type="match status" value="1"/>
</dbReference>
<dbReference type="OrthoDB" id="9764149at2"/>
<keyword evidence="3 8" id="KW-0963">Cytoplasm</keyword>
<feature type="compositionally biased region" description="Basic residues" evidence="10">
    <location>
        <begin position="826"/>
        <end position="837"/>
    </location>
</feature>
<proteinExistence type="inferred from homology"/>
<organism evidence="12 13">
    <name type="scientific">Thioalkalivibrio halophilus</name>
    <dbReference type="NCBI Taxonomy" id="252474"/>
    <lineage>
        <taxon>Bacteria</taxon>
        <taxon>Pseudomonadati</taxon>
        <taxon>Pseudomonadota</taxon>
        <taxon>Gammaproteobacteria</taxon>
        <taxon>Chromatiales</taxon>
        <taxon>Ectothiorhodospiraceae</taxon>
        <taxon>Thioalkalivibrio</taxon>
    </lineage>
</organism>
<dbReference type="Pfam" id="PF08206">
    <property type="entry name" value="OB_RNB"/>
    <property type="match status" value="1"/>
</dbReference>
<evidence type="ECO:0000256" key="10">
    <source>
        <dbReference type="SAM" id="MobiDB-lite"/>
    </source>
</evidence>
<comment type="caution">
    <text evidence="12">The sequence shown here is derived from an EMBL/GenBank/DDBJ whole genome shotgun (WGS) entry which is preliminary data.</text>
</comment>
<dbReference type="InterPro" id="IPR050180">
    <property type="entry name" value="RNR_Ribonuclease"/>
</dbReference>
<dbReference type="STRING" id="252474.B1A74_09680"/>
<dbReference type="SMART" id="SM00955">
    <property type="entry name" value="RNB"/>
    <property type="match status" value="1"/>
</dbReference>
<dbReference type="InterPro" id="IPR011129">
    <property type="entry name" value="CSD"/>
</dbReference>
<feature type="compositionally biased region" description="Low complexity" evidence="10">
    <location>
        <begin position="781"/>
        <end position="796"/>
    </location>
</feature>
<feature type="compositionally biased region" description="Low complexity" evidence="10">
    <location>
        <begin position="804"/>
        <end position="818"/>
    </location>
</feature>
<reference evidence="12 13" key="1">
    <citation type="submission" date="2017-02" db="EMBL/GenBank/DDBJ databases">
        <title>Genomic diversity within the haloalkaliphilic genus Thioalkalivibrio.</title>
        <authorList>
            <person name="Ahn A.-C."/>
            <person name="Meier-Kolthoff J."/>
            <person name="Overmars L."/>
            <person name="Richter M."/>
            <person name="Woyke T."/>
            <person name="Sorokin D.Y."/>
            <person name="Muyzer G."/>
        </authorList>
    </citation>
    <scope>NUCLEOTIDE SEQUENCE [LARGE SCALE GENOMIC DNA]</scope>
    <source>
        <strain evidence="12 13">HL17</strain>
    </source>
</reference>
<evidence type="ECO:0000256" key="6">
    <source>
        <dbReference type="ARBA" id="ARBA00022839"/>
    </source>
</evidence>
<dbReference type="Pfam" id="PF00575">
    <property type="entry name" value="S1"/>
    <property type="match status" value="1"/>
</dbReference>
<keyword evidence="4 8" id="KW-0540">Nuclease</keyword>
<evidence type="ECO:0000256" key="3">
    <source>
        <dbReference type="ARBA" id="ARBA00022490"/>
    </source>
</evidence>
<protein>
    <recommendedName>
        <fullName evidence="8">Ribonuclease R</fullName>
        <shortName evidence="8">RNase R</shortName>
        <ecNumber evidence="8">3.1.13.1</ecNumber>
    </recommendedName>
</protein>
<dbReference type="HAMAP" id="MF_01895">
    <property type="entry name" value="RNase_R"/>
    <property type="match status" value="1"/>
</dbReference>
<dbReference type="Pfam" id="PF08461">
    <property type="entry name" value="WHD_RNase_R"/>
    <property type="match status" value="1"/>
</dbReference>
<evidence type="ECO:0000256" key="4">
    <source>
        <dbReference type="ARBA" id="ARBA00022722"/>
    </source>
</evidence>
<dbReference type="Gene3D" id="2.40.50.140">
    <property type="entry name" value="Nucleic acid-binding proteins"/>
    <property type="match status" value="2"/>
</dbReference>
<feature type="region of interest" description="Disordered" evidence="10">
    <location>
        <begin position="726"/>
        <end position="918"/>
    </location>
</feature>
<dbReference type="InterPro" id="IPR011805">
    <property type="entry name" value="RNase_R"/>
</dbReference>
<keyword evidence="7 8" id="KW-0694">RNA-binding</keyword>
<evidence type="ECO:0000313" key="12">
    <source>
        <dbReference type="EMBL" id="OOC09661.1"/>
    </source>
</evidence>
<dbReference type="InterPro" id="IPR004476">
    <property type="entry name" value="RNase_II/RNase_R"/>
</dbReference>
<dbReference type="NCBIfam" id="TIGR02063">
    <property type="entry name" value="RNase_R"/>
    <property type="match status" value="1"/>
</dbReference>
<feature type="compositionally biased region" description="Basic and acidic residues" evidence="10">
    <location>
        <begin position="866"/>
        <end position="881"/>
    </location>
</feature>
<evidence type="ECO:0000313" key="13">
    <source>
        <dbReference type="Proteomes" id="UP000189177"/>
    </source>
</evidence>
<keyword evidence="6 8" id="KW-0269">Exonuclease</keyword>
<comment type="catalytic activity">
    <reaction evidence="1 8">
        <text>Exonucleolytic cleavage in the 3'- to 5'-direction to yield nucleoside 5'-phosphates.</text>
        <dbReference type="EC" id="3.1.13.1"/>
    </reaction>
</comment>
<feature type="domain" description="S1 motif" evidence="11">
    <location>
        <begin position="642"/>
        <end position="723"/>
    </location>
</feature>
<comment type="function">
    <text evidence="8">3'-5' exoribonuclease that releases 5'-nucleoside monophosphates and is involved in maturation of structured RNAs.</text>
</comment>
<dbReference type="GO" id="GO:0008859">
    <property type="term" value="F:exoribonuclease II activity"/>
    <property type="evidence" value="ECO:0007669"/>
    <property type="project" value="UniProtKB-UniRule"/>
</dbReference>
<dbReference type="InterPro" id="IPR012340">
    <property type="entry name" value="NA-bd_OB-fold"/>
</dbReference>
<feature type="region of interest" description="Disordered" evidence="10">
    <location>
        <begin position="1"/>
        <end position="22"/>
    </location>
</feature>
<evidence type="ECO:0000256" key="1">
    <source>
        <dbReference type="ARBA" id="ARBA00001849"/>
    </source>
</evidence>
<keyword evidence="13" id="KW-1185">Reference proteome</keyword>
<comment type="similarity">
    <text evidence="8">Belongs to the RNR ribonuclease family. RNase R subfamily.</text>
</comment>
<dbReference type="InterPro" id="IPR013223">
    <property type="entry name" value="RNase_B_OB_dom"/>
</dbReference>
<dbReference type="GO" id="GO:0006402">
    <property type="term" value="P:mRNA catabolic process"/>
    <property type="evidence" value="ECO:0007669"/>
    <property type="project" value="TreeGrafter"/>
</dbReference>
<dbReference type="Pfam" id="PF17876">
    <property type="entry name" value="CSD2"/>
    <property type="match status" value="1"/>
</dbReference>